<feature type="region of interest" description="Disordered" evidence="1">
    <location>
        <begin position="100"/>
        <end position="129"/>
    </location>
</feature>
<protein>
    <submittedName>
        <fullName evidence="3">9094_t:CDS:1</fullName>
    </submittedName>
</protein>
<feature type="transmembrane region" description="Helical" evidence="2">
    <location>
        <begin position="72"/>
        <end position="92"/>
    </location>
</feature>
<reference evidence="3" key="1">
    <citation type="submission" date="2021-06" db="EMBL/GenBank/DDBJ databases">
        <authorList>
            <person name="Kallberg Y."/>
            <person name="Tangrot J."/>
            <person name="Rosling A."/>
        </authorList>
    </citation>
    <scope>NUCLEOTIDE SEQUENCE</scope>
    <source>
        <strain evidence="3">87-6 pot B 2015</strain>
    </source>
</reference>
<gene>
    <name evidence="3" type="ORF">FMOSSE_LOCUS10735</name>
</gene>
<proteinExistence type="predicted"/>
<dbReference type="EMBL" id="CAJVPP010003733">
    <property type="protein sequence ID" value="CAG8635947.1"/>
    <property type="molecule type" value="Genomic_DNA"/>
</dbReference>
<evidence type="ECO:0000313" key="3">
    <source>
        <dbReference type="EMBL" id="CAG8635947.1"/>
    </source>
</evidence>
<comment type="caution">
    <text evidence="3">The sequence shown here is derived from an EMBL/GenBank/DDBJ whole genome shotgun (WGS) entry which is preliminary data.</text>
</comment>
<dbReference type="AlphaFoldDB" id="A0A9N9GYK4"/>
<organism evidence="3 4">
    <name type="scientific">Funneliformis mosseae</name>
    <name type="common">Endomycorrhizal fungus</name>
    <name type="synonym">Glomus mosseae</name>
    <dbReference type="NCBI Taxonomy" id="27381"/>
    <lineage>
        <taxon>Eukaryota</taxon>
        <taxon>Fungi</taxon>
        <taxon>Fungi incertae sedis</taxon>
        <taxon>Mucoromycota</taxon>
        <taxon>Glomeromycotina</taxon>
        <taxon>Glomeromycetes</taxon>
        <taxon>Glomerales</taxon>
        <taxon>Glomeraceae</taxon>
        <taxon>Funneliformis</taxon>
    </lineage>
</organism>
<keyword evidence="2" id="KW-1133">Transmembrane helix</keyword>
<evidence type="ECO:0000256" key="1">
    <source>
        <dbReference type="SAM" id="MobiDB-lite"/>
    </source>
</evidence>
<name>A0A9N9GYK4_FUNMO</name>
<keyword evidence="4" id="KW-1185">Reference proteome</keyword>
<dbReference type="Proteomes" id="UP000789375">
    <property type="component" value="Unassembled WGS sequence"/>
</dbReference>
<keyword evidence="2" id="KW-0472">Membrane</keyword>
<accession>A0A9N9GYK4</accession>
<sequence length="129" mass="15074">MCQDNKIDEDCSYEKRYTSEENDNDHEKGTKTVTFDHDTTYQDVTIAAAENSPAANQSKDRPGFFHETSTKVAFGVAILIAFIIGIITIYFIKRKRRRRRNKIRESRHQLQLKPKRTSKDAKEMQFVED</sequence>
<evidence type="ECO:0000256" key="2">
    <source>
        <dbReference type="SAM" id="Phobius"/>
    </source>
</evidence>
<feature type="region of interest" description="Disordered" evidence="1">
    <location>
        <begin position="1"/>
        <end position="31"/>
    </location>
</feature>
<feature type="compositionally biased region" description="Basic and acidic residues" evidence="1">
    <location>
        <begin position="117"/>
        <end position="129"/>
    </location>
</feature>
<keyword evidence="2" id="KW-0812">Transmembrane</keyword>
<evidence type="ECO:0000313" key="4">
    <source>
        <dbReference type="Proteomes" id="UP000789375"/>
    </source>
</evidence>